<keyword evidence="1 2" id="KW-0378">Hydrolase</keyword>
<dbReference type="Proteomes" id="UP000183245">
    <property type="component" value="Unassembled WGS sequence"/>
</dbReference>
<comment type="caution">
    <text evidence="3">The sequence shown here is derived from an EMBL/GenBank/DDBJ whole genome shotgun (WGS) entry which is preliminary data.</text>
</comment>
<dbReference type="NCBIfam" id="TIGR02258">
    <property type="entry name" value="2_5_ligase"/>
    <property type="match status" value="1"/>
</dbReference>
<evidence type="ECO:0000313" key="4">
    <source>
        <dbReference type="Proteomes" id="UP000183245"/>
    </source>
</evidence>
<dbReference type="GO" id="GO:0004113">
    <property type="term" value="F:2',3'-cyclic-nucleotide 3'-phosphodiesterase activity"/>
    <property type="evidence" value="ECO:0007669"/>
    <property type="project" value="InterPro"/>
</dbReference>
<dbReference type="Pfam" id="PF13563">
    <property type="entry name" value="2_5_RNA_ligase2"/>
    <property type="match status" value="1"/>
</dbReference>
<feature type="active site" description="Proton donor" evidence="2">
    <location>
        <position position="41"/>
    </location>
</feature>
<dbReference type="EC" id="3.1.4.58" evidence="2"/>
<comment type="similarity">
    <text evidence="2">Belongs to the 2H phosphoesterase superfamily. ThpR family.</text>
</comment>
<comment type="function">
    <text evidence="2">Hydrolyzes RNA 2',3'-cyclic phosphodiester to an RNA 2'-phosphomonoester.</text>
</comment>
<dbReference type="InterPro" id="IPR004175">
    <property type="entry name" value="RNA_CPDase"/>
</dbReference>
<sequence length="185" mass="21093">MISGCFLGIPLPDDMKNKFAEMLAELKDIHAARYQKASTPHYTMLYFGQLREENADKIMDRISTLVNVIKPFALKSGSIGYFGTARHPRVIWIGTQPNEELASLHAQVDQAVGSFAERRESREFQPHLTVARITSARDLIEKKPALEEIISRYDFSCTADRLCLYSVNSETHERQSPIREFHFGC</sequence>
<name>A0A1J5J3P2_9BACT</name>
<dbReference type="SUPFAM" id="SSF55144">
    <property type="entry name" value="LigT-like"/>
    <property type="match status" value="1"/>
</dbReference>
<gene>
    <name evidence="3" type="ORF">AUK40_00830</name>
</gene>
<feature type="short sequence motif" description="HXTX 2" evidence="2">
    <location>
        <begin position="127"/>
        <end position="130"/>
    </location>
</feature>
<evidence type="ECO:0000256" key="1">
    <source>
        <dbReference type="ARBA" id="ARBA00022801"/>
    </source>
</evidence>
<dbReference type="GO" id="GO:0016874">
    <property type="term" value="F:ligase activity"/>
    <property type="evidence" value="ECO:0007669"/>
    <property type="project" value="UniProtKB-KW"/>
</dbReference>
<dbReference type="STRING" id="1817892.AUK40_00830"/>
<accession>A0A1J5J3P2</accession>
<feature type="active site" description="Proton acceptor" evidence="2">
    <location>
        <position position="127"/>
    </location>
</feature>
<evidence type="ECO:0000313" key="3">
    <source>
        <dbReference type="EMBL" id="OIP99166.1"/>
    </source>
</evidence>
<dbReference type="AlphaFoldDB" id="A0A1J5J3P2"/>
<dbReference type="HAMAP" id="MF_01940">
    <property type="entry name" value="RNA_CPDase"/>
    <property type="match status" value="1"/>
</dbReference>
<proteinExistence type="inferred from homology"/>
<protein>
    <recommendedName>
        <fullName evidence="2">RNA 2',3'-cyclic phosphodiesterase</fullName>
        <shortName evidence="2">RNA 2',3'-CPDase</shortName>
        <ecNumber evidence="2">3.1.4.58</ecNumber>
    </recommendedName>
</protein>
<comment type="catalytic activity">
    <reaction evidence="2">
        <text>a 3'-end 2',3'-cyclophospho-ribonucleotide-RNA + H2O = a 3'-end 2'-phospho-ribonucleotide-RNA + H(+)</text>
        <dbReference type="Rhea" id="RHEA:11828"/>
        <dbReference type="Rhea" id="RHEA-COMP:10464"/>
        <dbReference type="Rhea" id="RHEA-COMP:17353"/>
        <dbReference type="ChEBI" id="CHEBI:15377"/>
        <dbReference type="ChEBI" id="CHEBI:15378"/>
        <dbReference type="ChEBI" id="CHEBI:83064"/>
        <dbReference type="ChEBI" id="CHEBI:173113"/>
        <dbReference type="EC" id="3.1.4.58"/>
    </reaction>
</comment>
<keyword evidence="3" id="KW-0436">Ligase</keyword>
<dbReference type="EMBL" id="MNZT01000016">
    <property type="protein sequence ID" value="OIP99166.1"/>
    <property type="molecule type" value="Genomic_DNA"/>
</dbReference>
<dbReference type="GO" id="GO:0008664">
    <property type="term" value="F:RNA 2',3'-cyclic 3'-phosphodiesterase activity"/>
    <property type="evidence" value="ECO:0007669"/>
    <property type="project" value="UniProtKB-EC"/>
</dbReference>
<dbReference type="Gene3D" id="3.90.1140.10">
    <property type="entry name" value="Cyclic phosphodiesterase"/>
    <property type="match status" value="1"/>
</dbReference>
<dbReference type="InterPro" id="IPR009097">
    <property type="entry name" value="Cyclic_Pdiesterase"/>
</dbReference>
<dbReference type="PANTHER" id="PTHR35561:SF1">
    <property type="entry name" value="RNA 2',3'-CYCLIC PHOSPHODIESTERASE"/>
    <property type="match status" value="1"/>
</dbReference>
<feature type="short sequence motif" description="HXTX 1" evidence="2">
    <location>
        <begin position="41"/>
        <end position="44"/>
    </location>
</feature>
<evidence type="ECO:0000256" key="2">
    <source>
        <dbReference type="HAMAP-Rule" id="MF_01940"/>
    </source>
</evidence>
<dbReference type="PANTHER" id="PTHR35561">
    <property type="entry name" value="RNA 2',3'-CYCLIC PHOSPHODIESTERASE"/>
    <property type="match status" value="1"/>
</dbReference>
<organism evidence="3 4">
    <name type="scientific">Candidatus Wirthbacteria bacterium CG2_30_54_11</name>
    <dbReference type="NCBI Taxonomy" id="1817892"/>
    <lineage>
        <taxon>Bacteria</taxon>
        <taxon>Candidatus Wirthbacteria</taxon>
    </lineage>
</organism>
<reference evidence="3 4" key="1">
    <citation type="journal article" date="2016" name="Environ. Microbiol.">
        <title>Genomic resolution of a cold subsurface aquifer community provides metabolic insights for novel microbes adapted to high CO concentrations.</title>
        <authorList>
            <person name="Probst A.J."/>
            <person name="Castelle C.J."/>
            <person name="Singh A."/>
            <person name="Brown C.T."/>
            <person name="Anantharaman K."/>
            <person name="Sharon I."/>
            <person name="Hug L.A."/>
            <person name="Burstein D."/>
            <person name="Emerson J.B."/>
            <person name="Thomas B.C."/>
            <person name="Banfield J.F."/>
        </authorList>
    </citation>
    <scope>NUCLEOTIDE SEQUENCE [LARGE SCALE GENOMIC DNA]</scope>
    <source>
        <strain evidence="3">CG2_30_54_11</strain>
    </source>
</reference>